<dbReference type="EMBL" id="REFO01000013">
    <property type="protein sequence ID" value="RMA93253.1"/>
    <property type="molecule type" value="Genomic_DNA"/>
</dbReference>
<dbReference type="PANTHER" id="PTHR37166:SF1">
    <property type="entry name" value="PROTEIN FLAG"/>
    <property type="match status" value="1"/>
</dbReference>
<gene>
    <name evidence="1" type="ORF">CLV39_1314</name>
</gene>
<evidence type="ECO:0000313" key="1">
    <source>
        <dbReference type="EMBL" id="RMA93253.1"/>
    </source>
</evidence>
<evidence type="ECO:0000313" key="2">
    <source>
        <dbReference type="Proteomes" id="UP000280842"/>
    </source>
</evidence>
<dbReference type="SUPFAM" id="SSF160214">
    <property type="entry name" value="FlaG-like"/>
    <property type="match status" value="1"/>
</dbReference>
<dbReference type="Gene3D" id="3.30.160.170">
    <property type="entry name" value="FlaG-like"/>
    <property type="match status" value="1"/>
</dbReference>
<dbReference type="Pfam" id="PF03646">
    <property type="entry name" value="FlaG"/>
    <property type="match status" value="1"/>
</dbReference>
<proteinExistence type="predicted"/>
<keyword evidence="1" id="KW-0969">Cilium</keyword>
<dbReference type="RefSeq" id="WP_121923424.1">
    <property type="nucleotide sequence ID" value="NZ_REFO01000013.1"/>
</dbReference>
<reference evidence="1 2" key="1">
    <citation type="submission" date="2018-10" db="EMBL/GenBank/DDBJ databases">
        <title>Genomic Encyclopedia of Archaeal and Bacterial Type Strains, Phase II (KMG-II): from individual species to whole genera.</title>
        <authorList>
            <person name="Goeker M."/>
        </authorList>
    </citation>
    <scope>NUCLEOTIDE SEQUENCE [LARGE SCALE GENOMIC DNA]</scope>
    <source>
        <strain evidence="1 2">VM1</strain>
    </source>
</reference>
<dbReference type="OrthoDB" id="9812344at2"/>
<dbReference type="InterPro" id="IPR005186">
    <property type="entry name" value="FlaG"/>
</dbReference>
<dbReference type="InterPro" id="IPR035924">
    <property type="entry name" value="FlaG-like_sf"/>
</dbReference>
<sequence>MDIKAVQNQALSSMNSQNIEIQKASEKQILEQTKENQLDEKTKKADVHSPEDIVNAANKINEKLKMLDSQLKIEFDKDTGIKVVKIVDKETDQVIRQIPPEVVLKIAKYLDELTGLLFNEKA</sequence>
<keyword evidence="1" id="KW-0966">Cell projection</keyword>
<keyword evidence="1" id="KW-0282">Flagellum</keyword>
<dbReference type="PANTHER" id="PTHR37166">
    <property type="entry name" value="PROTEIN FLAG"/>
    <property type="match status" value="1"/>
</dbReference>
<organism evidence="1 2">
    <name type="scientific">Hydrogenothermus marinus</name>
    <dbReference type="NCBI Taxonomy" id="133270"/>
    <lineage>
        <taxon>Bacteria</taxon>
        <taxon>Pseudomonadati</taxon>
        <taxon>Aquificota</taxon>
        <taxon>Aquificia</taxon>
        <taxon>Aquificales</taxon>
        <taxon>Hydrogenothermaceae</taxon>
        <taxon>Hydrogenothermus</taxon>
    </lineage>
</organism>
<accession>A0A3M0B7A0</accession>
<keyword evidence="2" id="KW-1185">Reference proteome</keyword>
<dbReference type="AlphaFoldDB" id="A0A3M0B7A0"/>
<protein>
    <submittedName>
        <fullName evidence="1">Flagellar protein FlaG</fullName>
    </submittedName>
</protein>
<comment type="caution">
    <text evidence="1">The sequence shown here is derived from an EMBL/GenBank/DDBJ whole genome shotgun (WGS) entry which is preliminary data.</text>
</comment>
<name>A0A3M0B7A0_9AQUI</name>
<dbReference type="Proteomes" id="UP000280842">
    <property type="component" value="Unassembled WGS sequence"/>
</dbReference>